<reference evidence="1 2" key="1">
    <citation type="submission" date="2020-07" db="EMBL/GenBank/DDBJ databases">
        <title>Electron transfer.</title>
        <authorList>
            <person name="Huang L."/>
            <person name="Liu X."/>
            <person name="Zhou S."/>
        </authorList>
    </citation>
    <scope>NUCLEOTIDE SEQUENCE [LARGE SCALE GENOMIC DNA]</scope>
    <source>
        <strain evidence="1 2">Lx1</strain>
    </source>
</reference>
<dbReference type="AlphaFoldDB" id="A0A7D6ZZD9"/>
<dbReference type="Proteomes" id="UP000512286">
    <property type="component" value="Chromosome"/>
</dbReference>
<evidence type="ECO:0000313" key="2">
    <source>
        <dbReference type="Proteomes" id="UP000512286"/>
    </source>
</evidence>
<evidence type="ECO:0000313" key="1">
    <source>
        <dbReference type="EMBL" id="QLY79275.1"/>
    </source>
</evidence>
<sequence length="157" mass="18271">MDTEEILLNGFLTEEELQNISLKRGYLMEDKDYLFLSDKSYPLKKLISIDLSLKIVSFKSILTADSKINYFEGVKEFKIAYADDNDDEVNLTKKAPFNGSFITPLRESLKNVQVHLIHGYFYVADTNIIDYYISYFLKYGVKPSSQTSRYDTDSEFY</sequence>
<dbReference type="EMBL" id="CP059378">
    <property type="protein sequence ID" value="QLY79275.1"/>
    <property type="molecule type" value="Genomic_DNA"/>
</dbReference>
<name>A0A7D6ZZD9_9CLOT</name>
<proteinExistence type="predicted"/>
<organism evidence="1 2">
    <name type="scientific">Clostridium intestinale</name>
    <dbReference type="NCBI Taxonomy" id="36845"/>
    <lineage>
        <taxon>Bacteria</taxon>
        <taxon>Bacillati</taxon>
        <taxon>Bacillota</taxon>
        <taxon>Clostridia</taxon>
        <taxon>Eubacteriales</taxon>
        <taxon>Clostridiaceae</taxon>
        <taxon>Clostridium</taxon>
    </lineage>
</organism>
<dbReference type="KEGG" id="cint:HZF06_19730"/>
<dbReference type="RefSeq" id="WP_181601461.1">
    <property type="nucleotide sequence ID" value="NZ_CP059378.1"/>
</dbReference>
<gene>
    <name evidence="1" type="ORF">HZF06_19730</name>
</gene>
<protein>
    <submittedName>
        <fullName evidence="1">Uncharacterized protein</fullName>
    </submittedName>
</protein>
<accession>A0A7D6ZZD9</accession>